<dbReference type="InterPro" id="IPR016631">
    <property type="entry name" value="Regulatory_RpfE"/>
</dbReference>
<dbReference type="AlphaFoldDB" id="C6XAI3"/>
<dbReference type="KEGG" id="mei:Msip34_0667"/>
<dbReference type="GO" id="GO:0004619">
    <property type="term" value="F:phosphoglycerate mutase activity"/>
    <property type="evidence" value="ECO:0007669"/>
    <property type="project" value="InterPro"/>
</dbReference>
<evidence type="ECO:0000313" key="2">
    <source>
        <dbReference type="Proteomes" id="UP000002743"/>
    </source>
</evidence>
<proteinExistence type="predicted"/>
<dbReference type="STRING" id="582744.Msip34_0667"/>
<dbReference type="EMBL" id="CP001674">
    <property type="protein sequence ID" value="ACT49915.1"/>
    <property type="molecule type" value="Genomic_DNA"/>
</dbReference>
<dbReference type="Pfam" id="PF10143">
    <property type="entry name" value="PhosphMutase"/>
    <property type="match status" value="1"/>
</dbReference>
<reference evidence="2" key="1">
    <citation type="submission" date="2009-07" db="EMBL/GenBank/DDBJ databases">
        <title>Complete sequence of chromosome of Methylovorus sp. SIP3-4.</title>
        <authorList>
            <person name="Lucas S."/>
            <person name="Copeland A."/>
            <person name="Lapidus A."/>
            <person name="Glavina del Rio T."/>
            <person name="Tice H."/>
            <person name="Bruce D."/>
            <person name="Goodwin L."/>
            <person name="Pitluck S."/>
            <person name="Clum A."/>
            <person name="Larimer F."/>
            <person name="Land M."/>
            <person name="Hauser L."/>
            <person name="Kyrpides N."/>
            <person name="Mikhailova N."/>
            <person name="Kayluzhnaya M."/>
            <person name="Chistoserdova L."/>
        </authorList>
    </citation>
    <scope>NUCLEOTIDE SEQUENCE [LARGE SCALE GENOMIC DNA]</scope>
    <source>
        <strain evidence="2">SIP3-4</strain>
    </source>
</reference>
<protein>
    <recommendedName>
        <fullName evidence="3">2,3-bisphosphoglycerate-independent phosphoglycerate mutase</fullName>
    </recommendedName>
</protein>
<reference evidence="1 2" key="2">
    <citation type="journal article" date="2011" name="J. Bacteriol.">
        <title>Genomes of three methylotrophs from a single niche uncover genetic and metabolic divergence of Methylophilaceae.</title>
        <authorList>
            <person name="Lapidus A."/>
            <person name="Clum A."/>
            <person name="Labutti K."/>
            <person name="Kaluzhnaya M.G."/>
            <person name="Lim S."/>
            <person name="Beck D.A."/>
            <person name="Glavina Del Rio T."/>
            <person name="Nolan M."/>
            <person name="Mavromatis K."/>
            <person name="Huntemann M."/>
            <person name="Lucas S."/>
            <person name="Lidstrom M.E."/>
            <person name="Ivanova N."/>
            <person name="Chistoserdova L."/>
        </authorList>
    </citation>
    <scope>NUCLEOTIDE SEQUENCE [LARGE SCALE GENOMIC DNA]</scope>
    <source>
        <strain evidence="1 2">SIP3-4</strain>
    </source>
</reference>
<evidence type="ECO:0008006" key="3">
    <source>
        <dbReference type="Google" id="ProtNLM"/>
    </source>
</evidence>
<sequence precursor="true">MTMSPAVAATFERLLAVGRREFLTTTVDEILCSSAGLARQQDWPLASLAALADGLSLPTEYVFFAQPVHLQLQRDSFTIAGPEALSLQKAEADSLLTLLNEHFAEQGLKFVQSPHCADRWYLQVQTPPHIQTTPVDVAVGRDIRSLLPHGQDAAFWNAFLNEVQMLLFEHPLNQAREAQGALPVNGVWVYGGGVLPAKSPRLLPLLFAEDAVARGLATLQAGECHAVPQDMRKLLRHEATQAWLVPIESAAAVVNGLPMLWQALRRGALSQLELNIALGDRVLQCRVNKWDTYQFWRKSTPWTEVLGG</sequence>
<dbReference type="HOGENOM" id="CLU_037503_0_0_4"/>
<organism evidence="1 2">
    <name type="scientific">Methylovorus glucosotrophus (strain SIP3-4)</name>
    <dbReference type="NCBI Taxonomy" id="582744"/>
    <lineage>
        <taxon>Bacteria</taxon>
        <taxon>Pseudomonadati</taxon>
        <taxon>Pseudomonadota</taxon>
        <taxon>Betaproteobacteria</taxon>
        <taxon>Nitrosomonadales</taxon>
        <taxon>Methylophilaceae</taxon>
        <taxon>Methylovorus</taxon>
    </lineage>
</organism>
<dbReference type="PIRSF" id="PIRSF015283">
    <property type="entry name" value="Regulatory_RpfE"/>
    <property type="match status" value="1"/>
</dbReference>
<dbReference type="eggNOG" id="COG4255">
    <property type="taxonomic scope" value="Bacteria"/>
</dbReference>
<gene>
    <name evidence="1" type="ordered locus">Msip34_0667</name>
</gene>
<evidence type="ECO:0000313" key="1">
    <source>
        <dbReference type="EMBL" id="ACT49915.1"/>
    </source>
</evidence>
<keyword evidence="2" id="KW-1185">Reference proteome</keyword>
<dbReference type="Proteomes" id="UP000002743">
    <property type="component" value="Chromosome"/>
</dbReference>
<name>C6XAI3_METGS</name>
<dbReference type="InterPro" id="IPR004456">
    <property type="entry name" value="Pglycerate_mutase_ApgM"/>
</dbReference>
<accession>C6XAI3</accession>